<feature type="compositionally biased region" description="Polar residues" evidence="1">
    <location>
        <begin position="1"/>
        <end position="20"/>
    </location>
</feature>
<gene>
    <name evidence="2" type="ORF">HPB51_023614</name>
</gene>
<feature type="compositionally biased region" description="Low complexity" evidence="1">
    <location>
        <begin position="29"/>
        <end position="38"/>
    </location>
</feature>
<evidence type="ECO:0000313" key="2">
    <source>
        <dbReference type="EMBL" id="KAH8022372.1"/>
    </source>
</evidence>
<name>A0A9J6DJI6_RHIMP</name>
<feature type="region of interest" description="Disordered" evidence="1">
    <location>
        <begin position="1"/>
        <end position="38"/>
    </location>
</feature>
<dbReference type="Gene3D" id="3.40.50.300">
    <property type="entry name" value="P-loop containing nucleotide triphosphate hydrolases"/>
    <property type="match status" value="1"/>
</dbReference>
<organism evidence="2 3">
    <name type="scientific">Rhipicephalus microplus</name>
    <name type="common">Cattle tick</name>
    <name type="synonym">Boophilus microplus</name>
    <dbReference type="NCBI Taxonomy" id="6941"/>
    <lineage>
        <taxon>Eukaryota</taxon>
        <taxon>Metazoa</taxon>
        <taxon>Ecdysozoa</taxon>
        <taxon>Arthropoda</taxon>
        <taxon>Chelicerata</taxon>
        <taxon>Arachnida</taxon>
        <taxon>Acari</taxon>
        <taxon>Parasitiformes</taxon>
        <taxon>Ixodida</taxon>
        <taxon>Ixodoidea</taxon>
        <taxon>Ixodidae</taxon>
        <taxon>Rhipicephalinae</taxon>
        <taxon>Rhipicephalus</taxon>
        <taxon>Boophilus</taxon>
    </lineage>
</organism>
<proteinExistence type="predicted"/>
<dbReference type="EMBL" id="JABSTU010000009">
    <property type="protein sequence ID" value="KAH8022372.1"/>
    <property type="molecule type" value="Genomic_DNA"/>
</dbReference>
<keyword evidence="3" id="KW-1185">Reference proteome</keyword>
<reference evidence="2" key="2">
    <citation type="submission" date="2021-09" db="EMBL/GenBank/DDBJ databases">
        <authorList>
            <person name="Jia N."/>
            <person name="Wang J."/>
            <person name="Shi W."/>
            <person name="Du L."/>
            <person name="Sun Y."/>
            <person name="Zhan W."/>
            <person name="Jiang J."/>
            <person name="Wang Q."/>
            <person name="Zhang B."/>
            <person name="Ji P."/>
            <person name="Sakyi L.B."/>
            <person name="Cui X."/>
            <person name="Yuan T."/>
            <person name="Jiang B."/>
            <person name="Yang W."/>
            <person name="Lam T.T.-Y."/>
            <person name="Chang Q."/>
            <person name="Ding S."/>
            <person name="Wang X."/>
            <person name="Zhu J."/>
            <person name="Ruan X."/>
            <person name="Zhao L."/>
            <person name="Wei J."/>
            <person name="Que T."/>
            <person name="Du C."/>
            <person name="Cheng J."/>
            <person name="Dai P."/>
            <person name="Han X."/>
            <person name="Huang E."/>
            <person name="Gao Y."/>
            <person name="Liu J."/>
            <person name="Shao H."/>
            <person name="Ye R."/>
            <person name="Li L."/>
            <person name="Wei W."/>
            <person name="Wang X."/>
            <person name="Wang C."/>
            <person name="Huo Q."/>
            <person name="Li W."/>
            <person name="Guo W."/>
            <person name="Chen H."/>
            <person name="Chen S."/>
            <person name="Zhou L."/>
            <person name="Zhou L."/>
            <person name="Ni X."/>
            <person name="Tian J."/>
            <person name="Zhou Y."/>
            <person name="Sheng Y."/>
            <person name="Liu T."/>
            <person name="Pan Y."/>
            <person name="Xia L."/>
            <person name="Li J."/>
            <person name="Zhao F."/>
            <person name="Cao W."/>
        </authorList>
    </citation>
    <scope>NUCLEOTIDE SEQUENCE</scope>
    <source>
        <strain evidence="2">Rmic-2018</strain>
        <tissue evidence="2">Larvae</tissue>
    </source>
</reference>
<dbReference type="VEuPathDB" id="VectorBase:LOC119166847"/>
<evidence type="ECO:0000313" key="3">
    <source>
        <dbReference type="Proteomes" id="UP000821866"/>
    </source>
</evidence>
<dbReference type="AlphaFoldDB" id="A0A9J6DJI6"/>
<reference evidence="2" key="1">
    <citation type="journal article" date="2020" name="Cell">
        <title>Large-Scale Comparative Analyses of Tick Genomes Elucidate Their Genetic Diversity and Vector Capacities.</title>
        <authorList>
            <consortium name="Tick Genome and Microbiome Consortium (TIGMIC)"/>
            <person name="Jia N."/>
            <person name="Wang J."/>
            <person name="Shi W."/>
            <person name="Du L."/>
            <person name="Sun Y."/>
            <person name="Zhan W."/>
            <person name="Jiang J.F."/>
            <person name="Wang Q."/>
            <person name="Zhang B."/>
            <person name="Ji P."/>
            <person name="Bell-Sakyi L."/>
            <person name="Cui X.M."/>
            <person name="Yuan T.T."/>
            <person name="Jiang B.G."/>
            <person name="Yang W.F."/>
            <person name="Lam T.T."/>
            <person name="Chang Q.C."/>
            <person name="Ding S.J."/>
            <person name="Wang X.J."/>
            <person name="Zhu J.G."/>
            <person name="Ruan X.D."/>
            <person name="Zhao L."/>
            <person name="Wei J.T."/>
            <person name="Ye R.Z."/>
            <person name="Que T.C."/>
            <person name="Du C.H."/>
            <person name="Zhou Y.H."/>
            <person name="Cheng J.X."/>
            <person name="Dai P.F."/>
            <person name="Guo W.B."/>
            <person name="Han X.H."/>
            <person name="Huang E.J."/>
            <person name="Li L.F."/>
            <person name="Wei W."/>
            <person name="Gao Y.C."/>
            <person name="Liu J.Z."/>
            <person name="Shao H.Z."/>
            <person name="Wang X."/>
            <person name="Wang C.C."/>
            <person name="Yang T.C."/>
            <person name="Huo Q.B."/>
            <person name="Li W."/>
            <person name="Chen H.Y."/>
            <person name="Chen S.E."/>
            <person name="Zhou L.G."/>
            <person name="Ni X.B."/>
            <person name="Tian J.H."/>
            <person name="Sheng Y."/>
            <person name="Liu T."/>
            <person name="Pan Y.S."/>
            <person name="Xia L.Y."/>
            <person name="Li J."/>
            <person name="Zhao F."/>
            <person name="Cao W.C."/>
        </authorList>
    </citation>
    <scope>NUCLEOTIDE SEQUENCE</scope>
    <source>
        <strain evidence="2">Rmic-2018</strain>
    </source>
</reference>
<accession>A0A9J6DJI6</accession>
<sequence length="345" mass="38758">MTLSEDSNKDPPSTESQPSHSTHEEPPYHTSTSSTTAARSTAHADVLFSLAASDDQIARQFGLQTPAHGTSTISSTTSIVRPRLLECLKVGGSDWGRDIRNEVLGQFQGLGHEPDRVLEILHPKLQDSVACDDAHGGQTSGGDANKVCAREGTKCRKRAKGASEESIYDWLRENPVSPLSNIVRTPKWLADPVFRFIRLDDKRLQRAIQVFNDEMCSYSTLDFIEMYKNTQPLFDAPHGDLATFYMDVPASFDAMMELLNFQFHGIHEEVSAFVNNLYSLVEKATPKKIAWKSCPLRVQAKTFFDPVLSFYINRGTIRNFNRYTSFPLQDTVGRHILVWNEPNCE</sequence>
<protein>
    <submittedName>
        <fullName evidence="2">Uncharacterized protein</fullName>
    </submittedName>
</protein>
<evidence type="ECO:0000256" key="1">
    <source>
        <dbReference type="SAM" id="MobiDB-lite"/>
    </source>
</evidence>
<dbReference type="InterPro" id="IPR027417">
    <property type="entry name" value="P-loop_NTPase"/>
</dbReference>
<dbReference type="Proteomes" id="UP000821866">
    <property type="component" value="Chromosome 7"/>
</dbReference>
<comment type="caution">
    <text evidence="2">The sequence shown here is derived from an EMBL/GenBank/DDBJ whole genome shotgun (WGS) entry which is preliminary data.</text>
</comment>